<evidence type="ECO:0000313" key="1">
    <source>
        <dbReference type="EMBL" id="EDM78397.1"/>
    </source>
</evidence>
<name>A6G6U4_9BACT</name>
<reference evidence="1 2" key="1">
    <citation type="submission" date="2007-06" db="EMBL/GenBank/DDBJ databases">
        <authorList>
            <person name="Shimkets L."/>
            <person name="Ferriera S."/>
            <person name="Johnson J."/>
            <person name="Kravitz S."/>
            <person name="Beeson K."/>
            <person name="Sutton G."/>
            <person name="Rogers Y.-H."/>
            <person name="Friedman R."/>
            <person name="Frazier M."/>
            <person name="Venter J.C."/>
        </authorList>
    </citation>
    <scope>NUCLEOTIDE SEQUENCE [LARGE SCALE GENOMIC DNA]</scope>
    <source>
        <strain evidence="1 2">SIR-1</strain>
    </source>
</reference>
<proteinExistence type="predicted"/>
<gene>
    <name evidence="1" type="ORF">PPSIR1_06096</name>
</gene>
<evidence type="ECO:0000313" key="2">
    <source>
        <dbReference type="Proteomes" id="UP000005801"/>
    </source>
</evidence>
<protein>
    <submittedName>
        <fullName evidence="1">Uncharacterized protein</fullName>
    </submittedName>
</protein>
<dbReference type="Proteomes" id="UP000005801">
    <property type="component" value="Unassembled WGS sequence"/>
</dbReference>
<organism evidence="1 2">
    <name type="scientific">Plesiocystis pacifica SIR-1</name>
    <dbReference type="NCBI Taxonomy" id="391625"/>
    <lineage>
        <taxon>Bacteria</taxon>
        <taxon>Pseudomonadati</taxon>
        <taxon>Myxococcota</taxon>
        <taxon>Polyangia</taxon>
        <taxon>Nannocystales</taxon>
        <taxon>Nannocystaceae</taxon>
        <taxon>Plesiocystis</taxon>
    </lineage>
</organism>
<keyword evidence="2" id="KW-1185">Reference proteome</keyword>
<comment type="caution">
    <text evidence="1">The sequence shown here is derived from an EMBL/GenBank/DDBJ whole genome shotgun (WGS) entry which is preliminary data.</text>
</comment>
<sequence length="37" mass="4222">MWASAPLYSLSVESMERLTALNAGFYLDLYDYRGDDS</sequence>
<accession>A6G6U4</accession>
<dbReference type="EMBL" id="ABCS01000031">
    <property type="protein sequence ID" value="EDM78397.1"/>
    <property type="molecule type" value="Genomic_DNA"/>
</dbReference>
<dbReference type="AlphaFoldDB" id="A6G6U4"/>